<dbReference type="PANTHER" id="PTHR33352">
    <property type="entry name" value="SLR1095 PROTEIN"/>
    <property type="match status" value="1"/>
</dbReference>
<keyword evidence="1" id="KW-0175">Coiled coil</keyword>
<feature type="domain" description="Putative restriction endonuclease" evidence="2">
    <location>
        <begin position="43"/>
        <end position="148"/>
    </location>
</feature>
<reference evidence="3" key="2">
    <citation type="journal article" date="2022" name="Microbiol. Resour. Announc.">
        <title>Metagenome Sequencing to Explore Phylogenomics of Terrestrial Cyanobacteria.</title>
        <authorList>
            <person name="Ward R.D."/>
            <person name="Stajich J.E."/>
            <person name="Johansen J.R."/>
            <person name="Huntemann M."/>
            <person name="Clum A."/>
            <person name="Foster B."/>
            <person name="Foster B."/>
            <person name="Roux S."/>
            <person name="Palaniappan K."/>
            <person name="Varghese N."/>
            <person name="Mukherjee S."/>
            <person name="Reddy T.B.K."/>
            <person name="Daum C."/>
            <person name="Copeland A."/>
            <person name="Chen I.A."/>
            <person name="Ivanova N.N."/>
            <person name="Kyrpides N.C."/>
            <person name="Shapiro N."/>
            <person name="Eloe-Fadrosh E.A."/>
            <person name="Pietrasiak N."/>
        </authorList>
    </citation>
    <scope>NUCLEOTIDE SEQUENCE</scope>
    <source>
        <strain evidence="3">CPER-KK1</strain>
    </source>
</reference>
<sequence>MTLIKEEIIYPSSDGQPMADSTIQYQWITKIQGGCDALFKDDPNVFVAGDLLWYPVEGKNTICQAPDVMVVFGRPKGDRRSYLQWQENNIPPQVVFEIRSYSDSDTKMNKKLAFYNRYGIEEYYLYDPDDKELNAWQRIEGLLEVIEPVSSWVSPRLGVRFELTEEGLELYRPDGQRFLSYLELEEQREFEAQRAERLAAKLRELNIDPDSI</sequence>
<dbReference type="SUPFAM" id="SSF52980">
    <property type="entry name" value="Restriction endonuclease-like"/>
    <property type="match status" value="1"/>
</dbReference>
<keyword evidence="3" id="KW-0378">Hydrolase</keyword>
<evidence type="ECO:0000259" key="2">
    <source>
        <dbReference type="Pfam" id="PF05685"/>
    </source>
</evidence>
<comment type="caution">
    <text evidence="3">The sequence shown here is derived from an EMBL/GenBank/DDBJ whole genome shotgun (WGS) entry which is preliminary data.</text>
</comment>
<organism evidence="3 4">
    <name type="scientific">Symplocastrum torsivum CPER-KK1</name>
    <dbReference type="NCBI Taxonomy" id="450513"/>
    <lineage>
        <taxon>Bacteria</taxon>
        <taxon>Bacillati</taxon>
        <taxon>Cyanobacteriota</taxon>
        <taxon>Cyanophyceae</taxon>
        <taxon>Oscillatoriophycideae</taxon>
        <taxon>Oscillatoriales</taxon>
        <taxon>Microcoleaceae</taxon>
        <taxon>Symplocastrum</taxon>
    </lineage>
</organism>
<dbReference type="InterPro" id="IPR008538">
    <property type="entry name" value="Uma2"/>
</dbReference>
<dbReference type="Gene3D" id="3.90.1570.10">
    <property type="entry name" value="tt1808, chain A"/>
    <property type="match status" value="1"/>
</dbReference>
<evidence type="ECO:0000313" key="3">
    <source>
        <dbReference type="EMBL" id="MBW4549437.1"/>
    </source>
</evidence>
<dbReference type="AlphaFoldDB" id="A0A951PUV4"/>
<dbReference type="InterPro" id="IPR012296">
    <property type="entry name" value="Nuclease_put_TT1808"/>
</dbReference>
<protein>
    <submittedName>
        <fullName evidence="3">Uma2 family endonuclease</fullName>
    </submittedName>
</protein>
<reference evidence="3" key="1">
    <citation type="submission" date="2021-05" db="EMBL/GenBank/DDBJ databases">
        <authorList>
            <person name="Pietrasiak N."/>
            <person name="Ward R."/>
            <person name="Stajich J.E."/>
            <person name="Kurbessoian T."/>
        </authorList>
    </citation>
    <scope>NUCLEOTIDE SEQUENCE</scope>
    <source>
        <strain evidence="3">CPER-KK1</strain>
    </source>
</reference>
<evidence type="ECO:0000256" key="1">
    <source>
        <dbReference type="SAM" id="Coils"/>
    </source>
</evidence>
<dbReference type="InterPro" id="IPR011335">
    <property type="entry name" value="Restrct_endonuc-II-like"/>
</dbReference>
<name>A0A951PUV4_9CYAN</name>
<gene>
    <name evidence="3" type="ORF">KME25_34305</name>
</gene>
<evidence type="ECO:0000313" key="4">
    <source>
        <dbReference type="Proteomes" id="UP000753908"/>
    </source>
</evidence>
<keyword evidence="3" id="KW-0255">Endonuclease</keyword>
<feature type="coiled-coil region" evidence="1">
    <location>
        <begin position="181"/>
        <end position="208"/>
    </location>
</feature>
<dbReference type="EMBL" id="JAHHIF010000099">
    <property type="protein sequence ID" value="MBW4549437.1"/>
    <property type="molecule type" value="Genomic_DNA"/>
</dbReference>
<dbReference type="CDD" id="cd06260">
    <property type="entry name" value="DUF820-like"/>
    <property type="match status" value="1"/>
</dbReference>
<dbReference type="Proteomes" id="UP000753908">
    <property type="component" value="Unassembled WGS sequence"/>
</dbReference>
<dbReference type="PANTHER" id="PTHR33352:SF2">
    <property type="entry name" value="SLL0995 PROTEIN"/>
    <property type="match status" value="1"/>
</dbReference>
<accession>A0A951PUV4</accession>
<dbReference type="GO" id="GO:0004519">
    <property type="term" value="F:endonuclease activity"/>
    <property type="evidence" value="ECO:0007669"/>
    <property type="project" value="UniProtKB-KW"/>
</dbReference>
<proteinExistence type="predicted"/>
<dbReference type="Pfam" id="PF05685">
    <property type="entry name" value="Uma2"/>
    <property type="match status" value="1"/>
</dbReference>
<keyword evidence="3" id="KW-0540">Nuclease</keyword>